<dbReference type="PANTHER" id="PTHR33529">
    <property type="entry name" value="SLR0882 PROTEIN-RELATED"/>
    <property type="match status" value="1"/>
</dbReference>
<evidence type="ECO:0000256" key="1">
    <source>
        <dbReference type="ARBA" id="ARBA00004651"/>
    </source>
</evidence>
<feature type="transmembrane region" description="Helical" evidence="6">
    <location>
        <begin position="12"/>
        <end position="30"/>
    </location>
</feature>
<dbReference type="AlphaFoldDB" id="A0A501XK45"/>
<dbReference type="InterPro" id="IPR005495">
    <property type="entry name" value="LptG/LptF_permease"/>
</dbReference>
<evidence type="ECO:0000313" key="8">
    <source>
        <dbReference type="Proteomes" id="UP000319897"/>
    </source>
</evidence>
<comment type="subcellular location">
    <subcellularLocation>
        <location evidence="1">Cell membrane</location>
        <topology evidence="1">Multi-pass membrane protein</topology>
    </subcellularLocation>
</comment>
<protein>
    <submittedName>
        <fullName evidence="7">LptF/LptG family permease</fullName>
    </submittedName>
</protein>
<feature type="transmembrane region" description="Helical" evidence="6">
    <location>
        <begin position="103"/>
        <end position="122"/>
    </location>
</feature>
<evidence type="ECO:0000256" key="6">
    <source>
        <dbReference type="SAM" id="Phobius"/>
    </source>
</evidence>
<keyword evidence="8" id="KW-1185">Reference proteome</keyword>
<gene>
    <name evidence="7" type="ORF">FJQ54_09110</name>
</gene>
<organism evidence="7 8">
    <name type="scientific">Sandaracinobacter neustonicus</name>
    <dbReference type="NCBI Taxonomy" id="1715348"/>
    <lineage>
        <taxon>Bacteria</taxon>
        <taxon>Pseudomonadati</taxon>
        <taxon>Pseudomonadota</taxon>
        <taxon>Alphaproteobacteria</taxon>
        <taxon>Sphingomonadales</taxon>
        <taxon>Sphingosinicellaceae</taxon>
        <taxon>Sandaracinobacter</taxon>
    </lineage>
</organism>
<dbReference type="EMBL" id="VFSU01000024">
    <property type="protein sequence ID" value="TPE61052.1"/>
    <property type="molecule type" value="Genomic_DNA"/>
</dbReference>
<feature type="transmembrane region" description="Helical" evidence="6">
    <location>
        <begin position="346"/>
        <end position="363"/>
    </location>
</feature>
<accession>A0A501XK45</accession>
<evidence type="ECO:0000313" key="7">
    <source>
        <dbReference type="EMBL" id="TPE61052.1"/>
    </source>
</evidence>
<keyword evidence="3 6" id="KW-0812">Transmembrane</keyword>
<sequence>MLNAVDRYLFRLIIVPLVGTLVIAAMLLLLEKMLNLFDFVVNEGGPVSVVWRMLGNLIPEYLSLGIPIGVTLGILLGFRRLALSSELDALNSVGVGYGRMLRVPYILAAVFALLNFGIVGFLQPYSRYAYEGLRFELRSGALGASIKVGEFTRIAERTTLRVEQSFDQGADLRGVFVRAAQADGRSLAVSAARGQFLITDDPDIIILRLKTGTLVHDAPNTPTPRVLTFVQHDLPVNLPAMENFRSRGLENLESTVPELWAKMRDPGVSADDRRKASATFHRRTVQWVVMFVLPLLAVALAVPPKRSTSAIGVFLSVVILVTYHKISEYGERMGAIGRIDPMLAQWIPFALFTALSVWFYHVLAHKPGGQPIGALDRLFKKIGGLFKGLRKPAAKIGLVPDEPEPQAQP</sequence>
<reference evidence="7 8" key="1">
    <citation type="submission" date="2019-06" db="EMBL/GenBank/DDBJ databases">
        <authorList>
            <person name="Lee I."/>
            <person name="Jang G.I."/>
            <person name="Hwang C.Y."/>
        </authorList>
    </citation>
    <scope>NUCLEOTIDE SEQUENCE [LARGE SCALE GENOMIC DNA]</scope>
    <source>
        <strain evidence="7 8">PAMC 28131</strain>
    </source>
</reference>
<dbReference type="OrthoDB" id="7057792at2"/>
<evidence type="ECO:0000256" key="2">
    <source>
        <dbReference type="ARBA" id="ARBA00022475"/>
    </source>
</evidence>
<evidence type="ECO:0000256" key="3">
    <source>
        <dbReference type="ARBA" id="ARBA00022692"/>
    </source>
</evidence>
<dbReference type="GO" id="GO:0015920">
    <property type="term" value="P:lipopolysaccharide transport"/>
    <property type="evidence" value="ECO:0007669"/>
    <property type="project" value="TreeGrafter"/>
</dbReference>
<feature type="transmembrane region" description="Helical" evidence="6">
    <location>
        <begin position="308"/>
        <end position="326"/>
    </location>
</feature>
<name>A0A501XK45_9SPHN</name>
<keyword evidence="2" id="KW-1003">Cell membrane</keyword>
<feature type="transmembrane region" description="Helical" evidence="6">
    <location>
        <begin position="284"/>
        <end position="302"/>
    </location>
</feature>
<feature type="transmembrane region" description="Helical" evidence="6">
    <location>
        <begin position="61"/>
        <end position="83"/>
    </location>
</feature>
<dbReference type="Pfam" id="PF03739">
    <property type="entry name" value="LptF_LptG"/>
    <property type="match status" value="1"/>
</dbReference>
<proteinExistence type="predicted"/>
<comment type="caution">
    <text evidence="7">The sequence shown here is derived from an EMBL/GenBank/DDBJ whole genome shotgun (WGS) entry which is preliminary data.</text>
</comment>
<evidence type="ECO:0000256" key="4">
    <source>
        <dbReference type="ARBA" id="ARBA00022989"/>
    </source>
</evidence>
<dbReference type="RefSeq" id="WP_140928110.1">
    <property type="nucleotide sequence ID" value="NZ_VFSU01000024.1"/>
</dbReference>
<evidence type="ECO:0000256" key="5">
    <source>
        <dbReference type="ARBA" id="ARBA00023136"/>
    </source>
</evidence>
<keyword evidence="5 6" id="KW-0472">Membrane</keyword>
<dbReference type="PANTHER" id="PTHR33529:SF6">
    <property type="entry name" value="YJGP_YJGQ FAMILY PERMEASE"/>
    <property type="match status" value="1"/>
</dbReference>
<dbReference type="Proteomes" id="UP000319897">
    <property type="component" value="Unassembled WGS sequence"/>
</dbReference>
<dbReference type="GO" id="GO:0043190">
    <property type="term" value="C:ATP-binding cassette (ABC) transporter complex"/>
    <property type="evidence" value="ECO:0007669"/>
    <property type="project" value="TreeGrafter"/>
</dbReference>
<keyword evidence="4 6" id="KW-1133">Transmembrane helix</keyword>